<dbReference type="EMBL" id="CP048685">
    <property type="protein sequence ID" value="QPJ60864.1"/>
    <property type="molecule type" value="Genomic_DNA"/>
</dbReference>
<dbReference type="Proteomes" id="UP000594688">
    <property type="component" value="Chromosome"/>
</dbReference>
<dbReference type="AlphaFoldDB" id="A0A7T0BTR6"/>
<dbReference type="Pfam" id="PF00227">
    <property type="entry name" value="Proteasome"/>
    <property type="match status" value="1"/>
</dbReference>
<dbReference type="InterPro" id="IPR001353">
    <property type="entry name" value="Proteasome_sua/b"/>
</dbReference>
<dbReference type="InterPro" id="IPR029055">
    <property type="entry name" value="Ntn_hydrolases_N"/>
</dbReference>
<dbReference type="GO" id="GO:0051603">
    <property type="term" value="P:proteolysis involved in protein catabolic process"/>
    <property type="evidence" value="ECO:0007669"/>
    <property type="project" value="InterPro"/>
</dbReference>
<dbReference type="Gene3D" id="3.60.20.10">
    <property type="entry name" value="Glutamine Phosphoribosylpyrophosphate, subunit 1, domain 1"/>
    <property type="match status" value="1"/>
</dbReference>
<reference evidence="1 2" key="1">
    <citation type="submission" date="2020-02" db="EMBL/GenBank/DDBJ databases">
        <title>Genomic and physiological characterization of two novel Nitrospinaceae genera.</title>
        <authorList>
            <person name="Mueller A.J."/>
            <person name="Jung M.-Y."/>
            <person name="Strachan C.R."/>
            <person name="Herbold C.W."/>
            <person name="Kirkegaard R.H."/>
            <person name="Daims H."/>
        </authorList>
    </citation>
    <scope>NUCLEOTIDE SEQUENCE [LARGE SCALE GENOMIC DNA]</scope>
    <source>
        <strain evidence="1">EB</strain>
    </source>
</reference>
<evidence type="ECO:0000313" key="1">
    <source>
        <dbReference type="EMBL" id="QPJ60864.1"/>
    </source>
</evidence>
<keyword evidence="1" id="KW-0647">Proteasome</keyword>
<dbReference type="KEGG" id="nli:G3M70_02755"/>
<proteinExistence type="predicted"/>
<protein>
    <submittedName>
        <fullName evidence="1">Proteasome subunit alpha</fullName>
    </submittedName>
</protein>
<evidence type="ECO:0000313" key="2">
    <source>
        <dbReference type="Proteomes" id="UP000594688"/>
    </source>
</evidence>
<dbReference type="SUPFAM" id="SSF56235">
    <property type="entry name" value="N-terminal nucleophile aminohydrolases (Ntn hydrolases)"/>
    <property type="match status" value="1"/>
</dbReference>
<accession>A0A7T0BTR6</accession>
<gene>
    <name evidence="1" type="ORF">G3M70_02755</name>
</gene>
<dbReference type="GO" id="GO:0005839">
    <property type="term" value="C:proteasome core complex"/>
    <property type="evidence" value="ECO:0007669"/>
    <property type="project" value="InterPro"/>
</dbReference>
<organism evidence="1 2">
    <name type="scientific">Candidatus Nitronauta litoralis</name>
    <dbReference type="NCBI Taxonomy" id="2705533"/>
    <lineage>
        <taxon>Bacteria</taxon>
        <taxon>Pseudomonadati</taxon>
        <taxon>Nitrospinota/Tectimicrobiota group</taxon>
        <taxon>Nitrospinota</taxon>
        <taxon>Nitrospinia</taxon>
        <taxon>Nitrospinales</taxon>
        <taxon>Nitrospinaceae</taxon>
        <taxon>Candidatus Nitronauta</taxon>
    </lineage>
</organism>
<sequence length="247" mass="28172">MFEEPFRWLEAISTRHSYVQEKLKKGQPVIAVPYQYGTLMLGFSPQPGKIFELYDRIALGGLGHPADVERLRMTLLDMAHLEGFNRSEKDVTIARLLQFGIAPSLKQNFEEVVRAPYLIQLLLMEIDFNNQASFFRVNYDGHWETFKKGAVIAGDTQLSDALEEKIESTDFTSLSLDDALLKACRIWEEAKKDIADEESDDPALTLKEAFEKWTLEAAVLSTDTERRALYRSLSPDEIEKLKMACLS</sequence>
<name>A0A7T0BTR6_9BACT</name>